<feature type="compositionally biased region" description="Acidic residues" evidence="1">
    <location>
        <begin position="392"/>
        <end position="404"/>
    </location>
</feature>
<keyword evidence="2" id="KW-1133">Transmembrane helix</keyword>
<reference evidence="3 4" key="1">
    <citation type="journal article" date="2012" name="Science">
        <title>The Paleozoic origin of enzymatic lignin decomposition reconstructed from 31 fungal genomes.</title>
        <authorList>
            <person name="Floudas D."/>
            <person name="Binder M."/>
            <person name="Riley R."/>
            <person name="Barry K."/>
            <person name="Blanchette R.A."/>
            <person name="Henrissat B."/>
            <person name="Martinez A.T."/>
            <person name="Otillar R."/>
            <person name="Spatafora J.W."/>
            <person name="Yadav J.S."/>
            <person name="Aerts A."/>
            <person name="Benoit I."/>
            <person name="Boyd A."/>
            <person name="Carlson A."/>
            <person name="Copeland A."/>
            <person name="Coutinho P.M."/>
            <person name="de Vries R.P."/>
            <person name="Ferreira P."/>
            <person name="Findley K."/>
            <person name="Foster B."/>
            <person name="Gaskell J."/>
            <person name="Glotzer D."/>
            <person name="Gorecki P."/>
            <person name="Heitman J."/>
            <person name="Hesse C."/>
            <person name="Hori C."/>
            <person name="Igarashi K."/>
            <person name="Jurgens J.A."/>
            <person name="Kallen N."/>
            <person name="Kersten P."/>
            <person name="Kohler A."/>
            <person name="Kuees U."/>
            <person name="Kumar T.K.A."/>
            <person name="Kuo A."/>
            <person name="LaButti K."/>
            <person name="Larrondo L.F."/>
            <person name="Lindquist E."/>
            <person name="Ling A."/>
            <person name="Lombard V."/>
            <person name="Lucas S."/>
            <person name="Lundell T."/>
            <person name="Martin R."/>
            <person name="McLaughlin D.J."/>
            <person name="Morgenstern I."/>
            <person name="Morin E."/>
            <person name="Murat C."/>
            <person name="Nagy L.G."/>
            <person name="Nolan M."/>
            <person name="Ohm R.A."/>
            <person name="Patyshakuliyeva A."/>
            <person name="Rokas A."/>
            <person name="Ruiz-Duenas F.J."/>
            <person name="Sabat G."/>
            <person name="Salamov A."/>
            <person name="Samejima M."/>
            <person name="Schmutz J."/>
            <person name="Slot J.C."/>
            <person name="St John F."/>
            <person name="Stenlid J."/>
            <person name="Sun H."/>
            <person name="Sun S."/>
            <person name="Syed K."/>
            <person name="Tsang A."/>
            <person name="Wiebenga A."/>
            <person name="Young D."/>
            <person name="Pisabarro A."/>
            <person name="Eastwood D.C."/>
            <person name="Martin F."/>
            <person name="Cullen D."/>
            <person name="Grigoriev I.V."/>
            <person name="Hibbett D.S."/>
        </authorList>
    </citation>
    <scope>NUCLEOTIDE SEQUENCE [LARGE SCALE GENOMIC DNA]</scope>
    <source>
        <strain evidence="3 4">DJM-731 SS1</strain>
    </source>
</reference>
<dbReference type="OMA" id="CAICANT"/>
<proteinExistence type="predicted"/>
<accession>M5FSU4</accession>
<dbReference type="RefSeq" id="XP_040627473.1">
    <property type="nucleotide sequence ID" value="XM_040767481.1"/>
</dbReference>
<dbReference type="OrthoDB" id="5427664at2759"/>
<evidence type="ECO:0000256" key="1">
    <source>
        <dbReference type="SAM" id="MobiDB-lite"/>
    </source>
</evidence>
<dbReference type="AlphaFoldDB" id="M5FSU4"/>
<gene>
    <name evidence="3" type="ORF">DACRYDRAFT_100710</name>
</gene>
<evidence type="ECO:0000313" key="4">
    <source>
        <dbReference type="Proteomes" id="UP000030653"/>
    </source>
</evidence>
<dbReference type="EMBL" id="JH795866">
    <property type="protein sequence ID" value="EJU00576.1"/>
    <property type="molecule type" value="Genomic_DNA"/>
</dbReference>
<feature type="transmembrane region" description="Helical" evidence="2">
    <location>
        <begin position="225"/>
        <end position="248"/>
    </location>
</feature>
<keyword evidence="4" id="KW-1185">Reference proteome</keyword>
<feature type="transmembrane region" description="Helical" evidence="2">
    <location>
        <begin position="335"/>
        <end position="356"/>
    </location>
</feature>
<organism evidence="3 4">
    <name type="scientific">Dacryopinax primogenitus (strain DJM 731)</name>
    <name type="common">Brown rot fungus</name>
    <dbReference type="NCBI Taxonomy" id="1858805"/>
    <lineage>
        <taxon>Eukaryota</taxon>
        <taxon>Fungi</taxon>
        <taxon>Dikarya</taxon>
        <taxon>Basidiomycota</taxon>
        <taxon>Agaricomycotina</taxon>
        <taxon>Dacrymycetes</taxon>
        <taxon>Dacrymycetales</taxon>
        <taxon>Dacrymycetaceae</taxon>
        <taxon>Dacryopinax</taxon>
    </lineage>
</organism>
<protein>
    <submittedName>
        <fullName evidence="3">Uncharacterized protein</fullName>
    </submittedName>
</protein>
<feature type="transmembrane region" description="Helical" evidence="2">
    <location>
        <begin position="298"/>
        <end position="315"/>
    </location>
</feature>
<evidence type="ECO:0000256" key="2">
    <source>
        <dbReference type="SAM" id="Phobius"/>
    </source>
</evidence>
<name>M5FSU4_DACPD</name>
<keyword evidence="2" id="KW-0812">Transmembrane</keyword>
<sequence length="449" mass="49098">MASLTAPSITTLLSNLSQDEGFAALLNDSSLQALYCSGAGGDTGSICAICANTDIAGIGVRVAFYAQAIFNALQVLYSPDDSTSGQWAAVILTLALLIPATTQKAQGNLTLFHASLVLNFATLSTLASLAVAPRCTVWRAEDKGSGRKRETRGRVVLSLALVIQLIRNQLVLQWSWAVYMFTSPSYAQPVCNGPTLLLFFGYPIFASSIDPHLQPPGALAHKSYFFIYPLWLLFSMGLTMGYFAILSISSGDSRLRRPSGSKLITPYPTGTAYNTPRSRGQSRLAARLPRFSSSPTHLIRDLIALLLFVGLVTATEVQHAIQPYLLPGEDEVTTFGQMAALLLATAPLWSLGMAWFRGYEVGEGTKDAELRLPLVAVQRQTWGFVQDGAGEGPDEGENEEEEEEPRDRGRIRKVVLLSPQTTPDEWRKVREETDGTSFRCMEKRRRRVA</sequence>
<evidence type="ECO:0000313" key="3">
    <source>
        <dbReference type="EMBL" id="EJU00576.1"/>
    </source>
</evidence>
<keyword evidence="2" id="KW-0472">Membrane</keyword>
<dbReference type="GeneID" id="63682543"/>
<dbReference type="HOGENOM" id="CLU_040314_0_0_1"/>
<dbReference type="Proteomes" id="UP000030653">
    <property type="component" value="Unassembled WGS sequence"/>
</dbReference>
<feature type="region of interest" description="Disordered" evidence="1">
    <location>
        <begin position="385"/>
        <end position="413"/>
    </location>
</feature>